<dbReference type="NCBIfam" id="NF007925">
    <property type="entry name" value="PRK10640.1"/>
    <property type="match status" value="1"/>
</dbReference>
<evidence type="ECO:0000259" key="8">
    <source>
        <dbReference type="SMART" id="SM01007"/>
    </source>
</evidence>
<dbReference type="PANTHER" id="PTHR22789">
    <property type="entry name" value="FUCULOSE PHOSPHATE ALDOLASE"/>
    <property type="match status" value="1"/>
</dbReference>
<dbReference type="CDD" id="cd07771">
    <property type="entry name" value="ASKHA_NBD_FGGY_RhaB-like"/>
    <property type="match status" value="1"/>
</dbReference>
<dbReference type="FunFam" id="3.30.420.40:FF:000064">
    <property type="entry name" value="Rhamnulokinase"/>
    <property type="match status" value="1"/>
</dbReference>
<keyword evidence="3" id="KW-0547">Nucleotide-binding</keyword>
<dbReference type="InterPro" id="IPR013449">
    <property type="entry name" value="Rhamnulokinase"/>
</dbReference>
<dbReference type="GO" id="GO:0005524">
    <property type="term" value="F:ATP binding"/>
    <property type="evidence" value="ECO:0007669"/>
    <property type="project" value="UniProtKB-KW"/>
</dbReference>
<evidence type="ECO:0000313" key="9">
    <source>
        <dbReference type="EMBL" id="SPZ73016.1"/>
    </source>
</evidence>
<keyword evidence="1 9" id="KW-0808">Transferase</keyword>
<dbReference type="GO" id="GO:0019323">
    <property type="term" value="P:pentose catabolic process"/>
    <property type="evidence" value="ECO:0007669"/>
    <property type="project" value="TreeGrafter"/>
</dbReference>
<evidence type="ECO:0000256" key="2">
    <source>
        <dbReference type="ARBA" id="ARBA00022723"/>
    </source>
</evidence>
<dbReference type="GO" id="GO:0016832">
    <property type="term" value="F:aldehyde-lyase activity"/>
    <property type="evidence" value="ECO:0007669"/>
    <property type="project" value="TreeGrafter"/>
</dbReference>
<dbReference type="NCBIfam" id="NF002963">
    <property type="entry name" value="PRK03634.1"/>
    <property type="match status" value="1"/>
</dbReference>
<evidence type="ECO:0000256" key="5">
    <source>
        <dbReference type="ARBA" id="ARBA00022840"/>
    </source>
</evidence>
<evidence type="ECO:0000256" key="7">
    <source>
        <dbReference type="NCBIfam" id="TIGR02627"/>
    </source>
</evidence>
<dbReference type="AlphaFoldDB" id="A0A2S8DT55"/>
<dbReference type="Pfam" id="PF02782">
    <property type="entry name" value="FGGY_C"/>
    <property type="match status" value="1"/>
</dbReference>
<dbReference type="Pfam" id="PF00370">
    <property type="entry name" value="FGGY_N"/>
    <property type="match status" value="1"/>
</dbReference>
<dbReference type="InterPro" id="IPR018485">
    <property type="entry name" value="FGGY_C"/>
</dbReference>
<dbReference type="GO" id="GO:0008993">
    <property type="term" value="F:rhamnulokinase activity"/>
    <property type="evidence" value="ECO:0007669"/>
    <property type="project" value="UniProtKB-UniRule"/>
</dbReference>
<sequence length="471" mass="52293">MTFRNCVAVDLGASSGRVMLARYERECRSLTLREIHHFNNGLHSQNGYVTWNVDSLESAIRLELNKVCEEGIRIDSIGIDTWGVDFVLLDQQGQRVGLPVAYRDSRSNGLMAQAQQQLGKRDIYQRSGIQFLPFNTLYQLRALTEQQPELIPHIAHALLMPDYFSYRLTGKMNWEYTNATTTQLVNINSDDWDESLLAWSGANKAWFGRPTHPGNVIGHWICPQGNEIPVVAVASHDTASAVIASPLNGSRAAYLSSGTWSLMGFESQTPFTNDTALAANITNEGGAEGRYRVLKNIMGLWLLQRVLQERQINDLPAHFLSHCERIKATNGKDRVIMHCHATNLIALTYVLENDTAVFTRQLWEGSTECLVVFPDGVGILPWMVPGTDEIGQATAQEMQKHSLVLWPFHGVFGSGSTLDETFGLIDTAEKSAQVLVKVYSMGGMKQTISREELIALGKRFGVTPLASALAL</sequence>
<reference evidence="9 10" key="1">
    <citation type="submission" date="2018-06" db="EMBL/GenBank/DDBJ databases">
        <authorList>
            <consortium name="Pathogen Informatics"/>
            <person name="Doyle S."/>
        </authorList>
    </citation>
    <scope>NUCLEOTIDE SEQUENCE [LARGE SCALE GENOMIC DNA]</scope>
    <source>
        <strain evidence="9 10">NCTC8576</strain>
    </source>
</reference>
<dbReference type="Gene3D" id="3.40.225.10">
    <property type="entry name" value="Class II aldolase/adducin N-terminal domain"/>
    <property type="match status" value="1"/>
</dbReference>
<keyword evidence="6" id="KW-0684">Rhamnose metabolism</keyword>
<evidence type="ECO:0000256" key="1">
    <source>
        <dbReference type="ARBA" id="ARBA00022679"/>
    </source>
</evidence>
<dbReference type="InterPro" id="IPR050197">
    <property type="entry name" value="Aldolase_class_II_sugar_metab"/>
</dbReference>
<protein>
    <recommendedName>
        <fullName evidence="7">Rhamnulokinase</fullName>
        <ecNumber evidence="7">2.7.1.5</ecNumber>
    </recommendedName>
</protein>
<dbReference type="InterPro" id="IPR018484">
    <property type="entry name" value="FGGY_N"/>
</dbReference>
<feature type="domain" description="Class II aldolase/adducin N-terminal" evidence="8">
    <location>
        <begin position="272"/>
        <end position="436"/>
    </location>
</feature>
<dbReference type="GO" id="GO:0046872">
    <property type="term" value="F:metal ion binding"/>
    <property type="evidence" value="ECO:0007669"/>
    <property type="project" value="UniProtKB-KW"/>
</dbReference>
<evidence type="ECO:0000256" key="4">
    <source>
        <dbReference type="ARBA" id="ARBA00022777"/>
    </source>
</evidence>
<dbReference type="Proteomes" id="UP000251799">
    <property type="component" value="Unassembled WGS sequence"/>
</dbReference>
<gene>
    <name evidence="9" type="primary">rhaB</name>
    <name evidence="9" type="ORF">NCTC8576_02659</name>
</gene>
<dbReference type="Pfam" id="PF00596">
    <property type="entry name" value="Aldolase_II"/>
    <property type="match status" value="1"/>
</dbReference>
<dbReference type="EC" id="2.7.1.5" evidence="7"/>
<dbReference type="EMBL" id="UAUR01000003">
    <property type="protein sequence ID" value="SPZ73016.1"/>
    <property type="molecule type" value="Genomic_DNA"/>
</dbReference>
<dbReference type="Gene3D" id="3.30.420.40">
    <property type="match status" value="1"/>
</dbReference>
<name>A0A2S8DT55_SHIBO</name>
<keyword evidence="5" id="KW-0067">ATP-binding</keyword>
<dbReference type="InterPro" id="IPR001303">
    <property type="entry name" value="Aldolase_II/adducin_N"/>
</dbReference>
<evidence type="ECO:0000256" key="6">
    <source>
        <dbReference type="ARBA" id="ARBA00023308"/>
    </source>
</evidence>
<dbReference type="InterPro" id="IPR043129">
    <property type="entry name" value="ATPase_NBD"/>
</dbReference>
<keyword evidence="4 9" id="KW-0418">Kinase</keyword>
<organism evidence="9 10">
    <name type="scientific">Shigella boydii</name>
    <dbReference type="NCBI Taxonomy" id="621"/>
    <lineage>
        <taxon>Bacteria</taxon>
        <taxon>Pseudomonadati</taxon>
        <taxon>Pseudomonadota</taxon>
        <taxon>Gammaproteobacteria</taxon>
        <taxon>Enterobacterales</taxon>
        <taxon>Enterobacteriaceae</taxon>
        <taxon>Shigella</taxon>
    </lineage>
</organism>
<dbReference type="SUPFAM" id="SSF53639">
    <property type="entry name" value="AraD/HMP-PK domain-like"/>
    <property type="match status" value="1"/>
</dbReference>
<proteinExistence type="predicted"/>
<dbReference type="NCBIfam" id="TIGR02627">
    <property type="entry name" value="rhamnulo_kin"/>
    <property type="match status" value="1"/>
</dbReference>
<evidence type="ECO:0000313" key="10">
    <source>
        <dbReference type="Proteomes" id="UP000251799"/>
    </source>
</evidence>
<dbReference type="SMART" id="SM01007">
    <property type="entry name" value="Aldolase_II"/>
    <property type="match status" value="1"/>
</dbReference>
<keyword evidence="2" id="KW-0479">Metal-binding</keyword>
<dbReference type="GO" id="GO:0005829">
    <property type="term" value="C:cytosol"/>
    <property type="evidence" value="ECO:0007669"/>
    <property type="project" value="TreeGrafter"/>
</dbReference>
<dbReference type="InterPro" id="IPR036409">
    <property type="entry name" value="Aldolase_II/adducin_N_sf"/>
</dbReference>
<accession>A0A2S8DT55</accession>
<evidence type="ECO:0000256" key="3">
    <source>
        <dbReference type="ARBA" id="ARBA00022741"/>
    </source>
</evidence>
<dbReference type="SUPFAM" id="SSF53067">
    <property type="entry name" value="Actin-like ATPase domain"/>
    <property type="match status" value="1"/>
</dbReference>
<dbReference type="GO" id="GO:0019301">
    <property type="term" value="P:rhamnose catabolic process"/>
    <property type="evidence" value="ECO:0007669"/>
    <property type="project" value="UniProtKB-UniRule"/>
</dbReference>
<dbReference type="PANTHER" id="PTHR22789:SF16">
    <property type="entry name" value="RHAMNULOSE-1-PHOSPHATE ALDOLASE"/>
    <property type="match status" value="1"/>
</dbReference>